<protein>
    <submittedName>
        <fullName evidence="4">Alcohol dehydrogenase catalytic domain-containing protein</fullName>
    </submittedName>
</protein>
<dbReference type="SUPFAM" id="SSF50129">
    <property type="entry name" value="GroES-like"/>
    <property type="match status" value="1"/>
</dbReference>
<sequence>MRAVLVSEFGGPEVLHMEDVPIPEPGDGQIRVRTVAAGVNPMDGKIRSGAAFFPVTLPVVLGREFAGVVDVLGAHMAHIHAFTADDSDAVVALWTEAGLTRPWNDPVKDVWRKTTTQPEMFLIAKDDEGHVVGSALAGYVGHRGGSTISPSPPPIAGQDSARSSSAAPNPCSLPWAAPRSSSKCAPRTQALSSSTRGWATRPTRL</sequence>
<dbReference type="InterPro" id="IPR011032">
    <property type="entry name" value="GroES-like_sf"/>
</dbReference>
<dbReference type="PANTHER" id="PTHR44154">
    <property type="entry name" value="QUINONE OXIDOREDUCTASE"/>
    <property type="match status" value="1"/>
</dbReference>
<reference evidence="4 5" key="1">
    <citation type="submission" date="2019-12" db="EMBL/GenBank/DDBJ databases">
        <authorList>
            <person name="Li J."/>
            <person name="Shi Y."/>
            <person name="Xu G."/>
            <person name="Xiao D."/>
            <person name="Ran X."/>
        </authorList>
    </citation>
    <scope>NUCLEOTIDE SEQUENCE [LARGE SCALE GENOMIC DNA]</scope>
    <source>
        <strain evidence="4 5">JCM 15915</strain>
    </source>
</reference>
<comment type="caution">
    <text evidence="4">The sequence shown here is derived from an EMBL/GenBank/DDBJ whole genome shotgun (WGS) entry which is preliminary data.</text>
</comment>
<dbReference type="InterPro" id="IPR051603">
    <property type="entry name" value="Zinc-ADH_QOR/CCCR"/>
</dbReference>
<dbReference type="OrthoDB" id="1821130at2"/>
<keyword evidence="1" id="KW-0521">NADP</keyword>
<dbReference type="PANTHER" id="PTHR44154:SF1">
    <property type="entry name" value="QUINONE OXIDOREDUCTASE"/>
    <property type="match status" value="1"/>
</dbReference>
<gene>
    <name evidence="4" type="ORF">GMA10_01380</name>
</gene>
<evidence type="ECO:0000259" key="3">
    <source>
        <dbReference type="Pfam" id="PF08240"/>
    </source>
</evidence>
<dbReference type="EMBL" id="WOGT01000001">
    <property type="protein sequence ID" value="MUN53890.1"/>
    <property type="molecule type" value="Genomic_DNA"/>
</dbReference>
<dbReference type="AlphaFoldDB" id="A0A7K1LFL8"/>
<dbReference type="InterPro" id="IPR013154">
    <property type="entry name" value="ADH-like_N"/>
</dbReference>
<name>A0A7K1LFL8_9MICC</name>
<dbReference type="Proteomes" id="UP000462152">
    <property type="component" value="Unassembled WGS sequence"/>
</dbReference>
<evidence type="ECO:0000313" key="5">
    <source>
        <dbReference type="Proteomes" id="UP000462152"/>
    </source>
</evidence>
<dbReference type="Gene3D" id="3.40.630.30">
    <property type="match status" value="1"/>
</dbReference>
<feature type="compositionally biased region" description="Polar residues" evidence="2">
    <location>
        <begin position="179"/>
        <end position="197"/>
    </location>
</feature>
<evidence type="ECO:0000256" key="2">
    <source>
        <dbReference type="SAM" id="MobiDB-lite"/>
    </source>
</evidence>
<accession>A0A7K1LFL8</accession>
<dbReference type="Pfam" id="PF08240">
    <property type="entry name" value="ADH_N"/>
    <property type="match status" value="1"/>
</dbReference>
<organism evidence="4 5">
    <name type="scientific">Rothia koreensis</name>
    <dbReference type="NCBI Taxonomy" id="592378"/>
    <lineage>
        <taxon>Bacteria</taxon>
        <taxon>Bacillati</taxon>
        <taxon>Actinomycetota</taxon>
        <taxon>Actinomycetes</taxon>
        <taxon>Micrococcales</taxon>
        <taxon>Micrococcaceae</taxon>
        <taxon>Rothia</taxon>
    </lineage>
</organism>
<evidence type="ECO:0000256" key="1">
    <source>
        <dbReference type="ARBA" id="ARBA00022857"/>
    </source>
</evidence>
<feature type="region of interest" description="Disordered" evidence="2">
    <location>
        <begin position="143"/>
        <end position="205"/>
    </location>
</feature>
<evidence type="ECO:0000313" key="4">
    <source>
        <dbReference type="EMBL" id="MUN53890.1"/>
    </source>
</evidence>
<feature type="domain" description="Alcohol dehydrogenase-like N-terminal" evidence="3">
    <location>
        <begin position="26"/>
        <end position="78"/>
    </location>
</feature>
<keyword evidence="5" id="KW-1185">Reference proteome</keyword>
<dbReference type="Gene3D" id="3.90.180.10">
    <property type="entry name" value="Medium-chain alcohol dehydrogenases, catalytic domain"/>
    <property type="match status" value="1"/>
</dbReference>
<proteinExistence type="predicted"/>